<organism evidence="2 3">
    <name type="scientific">Coptis chinensis</name>
    <dbReference type="NCBI Taxonomy" id="261450"/>
    <lineage>
        <taxon>Eukaryota</taxon>
        <taxon>Viridiplantae</taxon>
        <taxon>Streptophyta</taxon>
        <taxon>Embryophyta</taxon>
        <taxon>Tracheophyta</taxon>
        <taxon>Spermatophyta</taxon>
        <taxon>Magnoliopsida</taxon>
        <taxon>Ranunculales</taxon>
        <taxon>Ranunculaceae</taxon>
        <taxon>Coptidoideae</taxon>
        <taxon>Coptis</taxon>
    </lineage>
</organism>
<name>A0A835MHU1_9MAGN</name>
<comment type="caution">
    <text evidence="2">The sequence shown here is derived from an EMBL/GenBank/DDBJ whole genome shotgun (WGS) entry which is preliminary data.</text>
</comment>
<accession>A0A835MHU1</accession>
<dbReference type="EMBL" id="JADFTS010000001">
    <property type="protein sequence ID" value="KAF9624251.1"/>
    <property type="molecule type" value="Genomic_DNA"/>
</dbReference>
<gene>
    <name evidence="2" type="ORF">IFM89_009159</name>
</gene>
<dbReference type="OrthoDB" id="113620at2759"/>
<evidence type="ECO:0000313" key="2">
    <source>
        <dbReference type="EMBL" id="KAF9624251.1"/>
    </source>
</evidence>
<reference evidence="2 3" key="1">
    <citation type="submission" date="2020-10" db="EMBL/GenBank/DDBJ databases">
        <title>The Coptis chinensis genome and diversification of protoberbering-type alkaloids.</title>
        <authorList>
            <person name="Wang B."/>
            <person name="Shu S."/>
            <person name="Song C."/>
            <person name="Liu Y."/>
        </authorList>
    </citation>
    <scope>NUCLEOTIDE SEQUENCE [LARGE SCALE GENOMIC DNA]</scope>
    <source>
        <strain evidence="2">HL-2020</strain>
        <tissue evidence="2">Leaf</tissue>
    </source>
</reference>
<dbReference type="InterPro" id="IPR039126">
    <property type="entry name" value="GGACT"/>
</dbReference>
<dbReference type="GO" id="GO:0005829">
    <property type="term" value="C:cytosol"/>
    <property type="evidence" value="ECO:0007669"/>
    <property type="project" value="TreeGrafter"/>
</dbReference>
<dbReference type="PANTHER" id="PTHR12510">
    <property type="entry name" value="TROPONIN C-AKIN-1 PROTEIN"/>
    <property type="match status" value="1"/>
</dbReference>
<dbReference type="Proteomes" id="UP000631114">
    <property type="component" value="Unassembled WGS sequence"/>
</dbReference>
<protein>
    <recommendedName>
        <fullName evidence="1">Gamma-glutamylcyclotransferase family protein</fullName>
    </recommendedName>
</protein>
<comment type="similarity">
    <text evidence="1">Belongs to the gamma-glutamylcyclotransferase family.</text>
</comment>
<evidence type="ECO:0000256" key="1">
    <source>
        <dbReference type="RuleBase" id="RU367036"/>
    </source>
</evidence>
<dbReference type="PANTHER" id="PTHR12510:SF4">
    <property type="entry name" value="GAMMA-GLUTAMYLAMINECYCLOTRANSFERASE"/>
    <property type="match status" value="1"/>
</dbReference>
<dbReference type="GO" id="GO:0061929">
    <property type="term" value="F:gamma-glutamylaminecyclotransferase activity"/>
    <property type="evidence" value="ECO:0007669"/>
    <property type="project" value="InterPro"/>
</dbReference>
<proteinExistence type="inferred from homology"/>
<keyword evidence="3" id="KW-1185">Reference proteome</keyword>
<dbReference type="AlphaFoldDB" id="A0A835MHU1"/>
<evidence type="ECO:0000313" key="3">
    <source>
        <dbReference type="Proteomes" id="UP000631114"/>
    </source>
</evidence>
<sequence>MDKLEGMSRNHYKRLAMEVVKKEGNNNNVVVIKAEGYFGHKSFVGELWKNSGEKGLCEYDGEAAKGYVKRNDRPTNIGFVDMIWLFINSPSCSSSS</sequence>